<sequence length="182" mass="21625">MSINRNDLFFAIERCNTKYKIADLDKKMRKKSLHTHKTIEKIIKEIIKENPLTIIRHNDNLRIRLDQLISTEEIMKSIKENLLTGKFERIDVQKGMNFTRPKLAYKPLDLGDKTTVLTLVKHPDIPKPDNVRRKHLIQCFGCDWKSPLSSAYIKDQKHFQQRKKRFLAEVEQVLCDHYRNEV</sequence>
<reference evidence="1" key="1">
    <citation type="journal article" date="2010" name="Science">
        <title>Plasticity of animal genome architecture unmasked by rapid evolution of a pelagic tunicate.</title>
        <authorList>
            <person name="Denoeud F."/>
            <person name="Henriet S."/>
            <person name="Mungpakdee S."/>
            <person name="Aury J.M."/>
            <person name="Da Silva C."/>
            <person name="Brinkmann H."/>
            <person name="Mikhaleva J."/>
            <person name="Olsen L.C."/>
            <person name="Jubin C."/>
            <person name="Canestro C."/>
            <person name="Bouquet J.M."/>
            <person name="Danks G."/>
            <person name="Poulain J."/>
            <person name="Campsteijn C."/>
            <person name="Adamski M."/>
            <person name="Cross I."/>
            <person name="Yadetie F."/>
            <person name="Muffato M."/>
            <person name="Louis A."/>
            <person name="Butcher S."/>
            <person name="Tsagkogeorga G."/>
            <person name="Konrad A."/>
            <person name="Singh S."/>
            <person name="Jensen M.F."/>
            <person name="Cong E.H."/>
            <person name="Eikeseth-Otteraa H."/>
            <person name="Noel B."/>
            <person name="Anthouard V."/>
            <person name="Porcel B.M."/>
            <person name="Kachouri-Lafond R."/>
            <person name="Nishino A."/>
            <person name="Ugolini M."/>
            <person name="Chourrout P."/>
            <person name="Nishida H."/>
            <person name="Aasland R."/>
            <person name="Huzurbazar S."/>
            <person name="Westhof E."/>
            <person name="Delsuc F."/>
            <person name="Lehrach H."/>
            <person name="Reinhardt R."/>
            <person name="Weissenbach J."/>
            <person name="Roy S.W."/>
            <person name="Artiguenave F."/>
            <person name="Postlethwait J.H."/>
            <person name="Manak J.R."/>
            <person name="Thompson E.M."/>
            <person name="Jaillon O."/>
            <person name="Du Pasquier L."/>
            <person name="Boudinot P."/>
            <person name="Liberles D.A."/>
            <person name="Volff J.N."/>
            <person name="Philippe H."/>
            <person name="Lenhard B."/>
            <person name="Roest Crollius H."/>
            <person name="Wincker P."/>
            <person name="Chourrout D."/>
        </authorList>
    </citation>
    <scope>NUCLEOTIDE SEQUENCE [LARGE SCALE GENOMIC DNA]</scope>
</reference>
<proteinExistence type="predicted"/>
<dbReference type="AlphaFoldDB" id="E4XCE8"/>
<evidence type="ECO:0000313" key="1">
    <source>
        <dbReference type="EMBL" id="CBY09273.1"/>
    </source>
</evidence>
<keyword evidence="2" id="KW-1185">Reference proteome</keyword>
<dbReference type="Proteomes" id="UP000001307">
    <property type="component" value="Unassembled WGS sequence"/>
</dbReference>
<accession>E4XCE8</accession>
<dbReference type="EMBL" id="FN653035">
    <property type="protein sequence ID" value="CBY09273.1"/>
    <property type="molecule type" value="Genomic_DNA"/>
</dbReference>
<evidence type="ECO:0000313" key="2">
    <source>
        <dbReference type="Proteomes" id="UP000001307"/>
    </source>
</evidence>
<organism evidence="1">
    <name type="scientific">Oikopleura dioica</name>
    <name type="common">Tunicate</name>
    <dbReference type="NCBI Taxonomy" id="34765"/>
    <lineage>
        <taxon>Eukaryota</taxon>
        <taxon>Metazoa</taxon>
        <taxon>Chordata</taxon>
        <taxon>Tunicata</taxon>
        <taxon>Appendicularia</taxon>
        <taxon>Copelata</taxon>
        <taxon>Oikopleuridae</taxon>
        <taxon>Oikopleura</taxon>
    </lineage>
</organism>
<name>E4XCE8_OIKDI</name>
<dbReference type="InParanoid" id="E4XCE8"/>
<protein>
    <submittedName>
        <fullName evidence="1">Uncharacterized protein</fullName>
    </submittedName>
</protein>
<gene>
    <name evidence="1" type="ORF">GSOID_T00007809001</name>
</gene>